<keyword evidence="2" id="KW-1185">Reference proteome</keyword>
<organism evidence="1 2">
    <name type="scientific">Pseudoalteromonas peptidolytica F12-50-A1</name>
    <dbReference type="NCBI Taxonomy" id="1315280"/>
    <lineage>
        <taxon>Bacteria</taxon>
        <taxon>Pseudomonadati</taxon>
        <taxon>Pseudomonadota</taxon>
        <taxon>Gammaproteobacteria</taxon>
        <taxon>Alteromonadales</taxon>
        <taxon>Pseudoalteromonadaceae</taxon>
        <taxon>Pseudoalteromonas</taxon>
    </lineage>
</organism>
<reference evidence="1 2" key="1">
    <citation type="submission" date="2015-06" db="EMBL/GenBank/DDBJ databases">
        <title>Genome sequence of Pseudoalteromonas peptidolytica.</title>
        <authorList>
            <person name="Xie B.-B."/>
            <person name="Rong J.-C."/>
            <person name="Qin Q.-L."/>
            <person name="Zhang Y.-Z."/>
        </authorList>
    </citation>
    <scope>NUCLEOTIDE SEQUENCE [LARGE SCALE GENOMIC DNA]</scope>
    <source>
        <strain evidence="1 2">F12-50-A1</strain>
    </source>
</reference>
<comment type="caution">
    <text evidence="1">The sequence shown here is derived from an EMBL/GenBank/DDBJ whole genome shotgun (WGS) entry which is preliminary data.</text>
</comment>
<dbReference type="EMBL" id="AQHF01000019">
    <property type="protein sequence ID" value="MBE0345121.1"/>
    <property type="molecule type" value="Genomic_DNA"/>
</dbReference>
<name>A0A8I0T243_9GAMM</name>
<dbReference type="AlphaFoldDB" id="A0A8I0T243"/>
<sequence>MLKGELKMRKVRHAKDKCPLAAEFYTIKKHQKVLFYQLNFTSSA</sequence>
<proteinExistence type="predicted"/>
<protein>
    <submittedName>
        <fullName evidence="1">Uncharacterized protein</fullName>
    </submittedName>
</protein>
<evidence type="ECO:0000313" key="1">
    <source>
        <dbReference type="EMBL" id="MBE0345121.1"/>
    </source>
</evidence>
<dbReference type="Proteomes" id="UP000660708">
    <property type="component" value="Unassembled WGS sequence"/>
</dbReference>
<gene>
    <name evidence="1" type="ORF">PPEP_a3477</name>
</gene>
<evidence type="ECO:0000313" key="2">
    <source>
        <dbReference type="Proteomes" id="UP000660708"/>
    </source>
</evidence>
<accession>A0A8I0T243</accession>